<reference evidence="2 3" key="1">
    <citation type="journal article" date="2018" name="Nat. Ecol. Evol.">
        <title>Shark genomes provide insights into elasmobranch evolution and the origin of vertebrates.</title>
        <authorList>
            <person name="Hara Y"/>
            <person name="Yamaguchi K"/>
            <person name="Onimaru K"/>
            <person name="Kadota M"/>
            <person name="Koyanagi M"/>
            <person name="Keeley SD"/>
            <person name="Tatsumi K"/>
            <person name="Tanaka K"/>
            <person name="Motone F"/>
            <person name="Kageyama Y"/>
            <person name="Nozu R"/>
            <person name="Adachi N"/>
            <person name="Nishimura O"/>
            <person name="Nakagawa R"/>
            <person name="Tanegashima C"/>
            <person name="Kiyatake I"/>
            <person name="Matsumoto R"/>
            <person name="Murakumo K"/>
            <person name="Nishida K"/>
            <person name="Terakita A"/>
            <person name="Kuratani S"/>
            <person name="Sato K"/>
            <person name="Hyodo S Kuraku.S."/>
        </authorList>
    </citation>
    <scope>NUCLEOTIDE SEQUENCE [LARGE SCALE GENOMIC DNA]</scope>
</reference>
<evidence type="ECO:0000313" key="2">
    <source>
        <dbReference type="EMBL" id="GCB65846.1"/>
    </source>
</evidence>
<sequence length="86" mass="9232">MEKWGDKPRESVLEEEKDTAKPHKKRKGPLSGSRSSKYGKNDQNVNEELPGLKSTGAASNQAHTSHKHSAPSLQGAAAAPATQSIR</sequence>
<feature type="region of interest" description="Disordered" evidence="1">
    <location>
        <begin position="1"/>
        <end position="86"/>
    </location>
</feature>
<dbReference type="AlphaFoldDB" id="A0A401NYB1"/>
<gene>
    <name evidence="2" type="ORF">scyTo_0000479</name>
</gene>
<comment type="caution">
    <text evidence="2">The sequence shown here is derived from an EMBL/GenBank/DDBJ whole genome shotgun (WGS) entry which is preliminary data.</text>
</comment>
<feature type="compositionally biased region" description="Polar residues" evidence="1">
    <location>
        <begin position="32"/>
        <end position="46"/>
    </location>
</feature>
<name>A0A401NYB1_SCYTO</name>
<feature type="compositionally biased region" description="Low complexity" evidence="1">
    <location>
        <begin position="76"/>
        <end position="86"/>
    </location>
</feature>
<evidence type="ECO:0000256" key="1">
    <source>
        <dbReference type="SAM" id="MobiDB-lite"/>
    </source>
</evidence>
<keyword evidence="3" id="KW-1185">Reference proteome</keyword>
<protein>
    <submittedName>
        <fullName evidence="2">Uncharacterized protein</fullName>
    </submittedName>
</protein>
<evidence type="ECO:0000313" key="3">
    <source>
        <dbReference type="Proteomes" id="UP000288216"/>
    </source>
</evidence>
<dbReference type="EMBL" id="BFAA01000093">
    <property type="protein sequence ID" value="GCB65846.1"/>
    <property type="molecule type" value="Genomic_DNA"/>
</dbReference>
<dbReference type="OrthoDB" id="10678066at2759"/>
<proteinExistence type="predicted"/>
<organism evidence="2 3">
    <name type="scientific">Scyliorhinus torazame</name>
    <name type="common">Cloudy catshark</name>
    <name type="synonym">Catulus torazame</name>
    <dbReference type="NCBI Taxonomy" id="75743"/>
    <lineage>
        <taxon>Eukaryota</taxon>
        <taxon>Metazoa</taxon>
        <taxon>Chordata</taxon>
        <taxon>Craniata</taxon>
        <taxon>Vertebrata</taxon>
        <taxon>Chondrichthyes</taxon>
        <taxon>Elasmobranchii</taxon>
        <taxon>Galeomorphii</taxon>
        <taxon>Galeoidea</taxon>
        <taxon>Carcharhiniformes</taxon>
        <taxon>Scyliorhinidae</taxon>
        <taxon>Scyliorhinus</taxon>
    </lineage>
</organism>
<feature type="compositionally biased region" description="Basic and acidic residues" evidence="1">
    <location>
        <begin position="1"/>
        <end position="21"/>
    </location>
</feature>
<accession>A0A401NYB1</accession>
<dbReference type="Proteomes" id="UP000288216">
    <property type="component" value="Unassembled WGS sequence"/>
</dbReference>